<dbReference type="AlphaFoldDB" id="A0A2N3Y3I4"/>
<evidence type="ECO:0000313" key="1">
    <source>
        <dbReference type="EMBL" id="PKW17464.1"/>
    </source>
</evidence>
<proteinExistence type="predicted"/>
<comment type="caution">
    <text evidence="1">The sequence shown here is derived from an EMBL/GenBank/DDBJ whole genome shotgun (WGS) entry which is preliminary data.</text>
</comment>
<keyword evidence="2" id="KW-1185">Reference proteome</keyword>
<sequence>MAHSNEDTMCRAVEMARLALTTSAYASEWHRSAAEVTAQTWETIPFLDKERLIASVTDEDPFGGRLSVSCSELAWIFAAPGPVYMPYTAGDMDRVAAAYGAALGSCGLGDEDIVDQTLLYNWVIAASMVDRGLRSLGCAVVPGGPGGTEQHADHIRRSGITGIVAMPSFLEHLLEVLGDRPHRLRKAVIMGELRDADAKTRIEERYGVWAREFYGVGDVGAVAYECALGQGMHLRRDLLIEFVDPATGGIKEPAKGDPAEIVVTDFARRAMPIIRLRSGDLIDELITDPCACGNPAPRIPRIIGRANDITKVRGMFIIPQLVTRTLGQFGIEDEHCIVIDRTEGRDLIEVLIVGAHRGNVPVVAAAVSDALRIRCDVRFVDSLPSGSGLLRDRRAFQNQ</sequence>
<name>A0A2N3Y3I4_SACSN</name>
<protein>
    <submittedName>
        <fullName evidence="1">Phenylacetate-CoA ligase</fullName>
    </submittedName>
</protein>
<dbReference type="SUPFAM" id="SSF56801">
    <property type="entry name" value="Acetyl-CoA synthetase-like"/>
    <property type="match status" value="1"/>
</dbReference>
<keyword evidence="1" id="KW-0436">Ligase</keyword>
<dbReference type="Proteomes" id="UP000233786">
    <property type="component" value="Unassembled WGS sequence"/>
</dbReference>
<reference evidence="1" key="1">
    <citation type="submission" date="2017-12" db="EMBL/GenBank/DDBJ databases">
        <title>Sequencing the genomes of 1000 Actinobacteria strains.</title>
        <authorList>
            <person name="Klenk H.-P."/>
        </authorList>
    </citation>
    <scope>NUCLEOTIDE SEQUENCE [LARGE SCALE GENOMIC DNA]</scope>
    <source>
        <strain evidence="1">DSM 44228</strain>
    </source>
</reference>
<dbReference type="GO" id="GO:0016874">
    <property type="term" value="F:ligase activity"/>
    <property type="evidence" value="ECO:0007669"/>
    <property type="project" value="UniProtKB-KW"/>
</dbReference>
<dbReference type="OrthoDB" id="580775at2"/>
<gene>
    <name evidence="1" type="ORF">A8926_5432</name>
</gene>
<organism evidence="1 2">
    <name type="scientific">Saccharopolyspora spinosa</name>
    <dbReference type="NCBI Taxonomy" id="60894"/>
    <lineage>
        <taxon>Bacteria</taxon>
        <taxon>Bacillati</taxon>
        <taxon>Actinomycetota</taxon>
        <taxon>Actinomycetes</taxon>
        <taxon>Pseudonocardiales</taxon>
        <taxon>Pseudonocardiaceae</taxon>
        <taxon>Saccharopolyspora</taxon>
    </lineage>
</organism>
<dbReference type="PANTHER" id="PTHR43845">
    <property type="entry name" value="BLR5969 PROTEIN"/>
    <property type="match status" value="1"/>
</dbReference>
<evidence type="ECO:0000313" key="2">
    <source>
        <dbReference type="Proteomes" id="UP000233786"/>
    </source>
</evidence>
<dbReference type="STRING" id="994479.GCA_000194155_01015"/>
<dbReference type="InterPro" id="IPR042099">
    <property type="entry name" value="ANL_N_sf"/>
</dbReference>
<dbReference type="Gene3D" id="3.40.50.12780">
    <property type="entry name" value="N-terminal domain of ligase-like"/>
    <property type="match status" value="1"/>
</dbReference>
<accession>A0A2N3Y3I4</accession>
<dbReference type="EMBL" id="PJNB01000001">
    <property type="protein sequence ID" value="PKW17464.1"/>
    <property type="molecule type" value="Genomic_DNA"/>
</dbReference>
<dbReference type="PANTHER" id="PTHR43845:SF1">
    <property type="entry name" value="BLR5969 PROTEIN"/>
    <property type="match status" value="1"/>
</dbReference>